<keyword evidence="3" id="KW-1185">Reference proteome</keyword>
<organism evidence="2 3">
    <name type="scientific">Microbotryum silenes-dioicae</name>
    <dbReference type="NCBI Taxonomy" id="796604"/>
    <lineage>
        <taxon>Eukaryota</taxon>
        <taxon>Fungi</taxon>
        <taxon>Dikarya</taxon>
        <taxon>Basidiomycota</taxon>
        <taxon>Pucciniomycotina</taxon>
        <taxon>Microbotryomycetes</taxon>
        <taxon>Microbotryales</taxon>
        <taxon>Microbotryaceae</taxon>
        <taxon>Microbotryum</taxon>
    </lineage>
</organism>
<protein>
    <submittedName>
        <fullName evidence="2">BQ5605_C012g07017 protein</fullName>
    </submittedName>
</protein>
<sequence length="106" mass="12138">MVRAHRSASLFSSFHDDREGSVWTITVFNEAYGCQSLLHTGDSKSRFTRHRSNLFHLGRNGSYIVFLVSVMRTSDQAQDPGYGREGQARNDLWPLQKARTQPSHLR</sequence>
<dbReference type="AlphaFoldDB" id="A0A2X0ME69"/>
<dbReference type="EMBL" id="FQNC01000014">
    <property type="protein sequence ID" value="SGY16876.1"/>
    <property type="molecule type" value="Genomic_DNA"/>
</dbReference>
<accession>A0A2X0ME69</accession>
<proteinExistence type="predicted"/>
<reference evidence="2 3" key="1">
    <citation type="submission" date="2016-11" db="EMBL/GenBank/DDBJ databases">
        <authorList>
            <person name="Jaros S."/>
            <person name="Januszkiewicz K."/>
            <person name="Wedrychowicz H."/>
        </authorList>
    </citation>
    <scope>NUCLEOTIDE SEQUENCE [LARGE SCALE GENOMIC DNA]</scope>
</reference>
<evidence type="ECO:0000313" key="3">
    <source>
        <dbReference type="Proteomes" id="UP000249464"/>
    </source>
</evidence>
<evidence type="ECO:0000313" key="2">
    <source>
        <dbReference type="EMBL" id="SGY16876.1"/>
    </source>
</evidence>
<dbReference type="Proteomes" id="UP000249464">
    <property type="component" value="Unassembled WGS sequence"/>
</dbReference>
<gene>
    <name evidence="2" type="primary">BQ5605_C012g07017</name>
    <name evidence="2" type="ORF">BQ5605_C012G07017</name>
</gene>
<evidence type="ECO:0000256" key="1">
    <source>
        <dbReference type="SAM" id="MobiDB-lite"/>
    </source>
</evidence>
<name>A0A2X0ME69_9BASI</name>
<feature type="region of interest" description="Disordered" evidence="1">
    <location>
        <begin position="76"/>
        <end position="106"/>
    </location>
</feature>